<dbReference type="PANTHER" id="PTHR13031:SF0">
    <property type="entry name" value="RIBONUCLEASE P PROTEIN SUBUNIT P30"/>
    <property type="match status" value="1"/>
</dbReference>
<evidence type="ECO:0000256" key="3">
    <source>
        <dbReference type="ARBA" id="ARBA00022694"/>
    </source>
</evidence>
<dbReference type="InterPro" id="IPR016195">
    <property type="entry name" value="Pol/histidinol_Pase-like"/>
</dbReference>
<evidence type="ECO:0000256" key="2">
    <source>
        <dbReference type="ARBA" id="ARBA00007331"/>
    </source>
</evidence>
<evidence type="ECO:0000313" key="5">
    <source>
        <dbReference type="EMBL" id="KAF2204600.1"/>
    </source>
</evidence>
<evidence type="ECO:0000256" key="4">
    <source>
        <dbReference type="SAM" id="MobiDB-lite"/>
    </source>
</evidence>
<dbReference type="Proteomes" id="UP000799536">
    <property type="component" value="Unassembled WGS sequence"/>
</dbReference>
<dbReference type="FunFam" id="3.20.20.140:FF:000053">
    <property type="entry name" value="Ribonuclease P complex subunit Pop2"/>
    <property type="match status" value="1"/>
</dbReference>
<dbReference type="GO" id="GO:0008033">
    <property type="term" value="P:tRNA processing"/>
    <property type="evidence" value="ECO:0007669"/>
    <property type="project" value="UniProtKB-KW"/>
</dbReference>
<dbReference type="GO" id="GO:0003723">
    <property type="term" value="F:RNA binding"/>
    <property type="evidence" value="ECO:0007669"/>
    <property type="project" value="TreeGrafter"/>
</dbReference>
<proteinExistence type="inferred from homology"/>
<keyword evidence="6" id="KW-1185">Reference proteome</keyword>
<feature type="compositionally biased region" description="Basic and acidic residues" evidence="4">
    <location>
        <begin position="291"/>
        <end position="310"/>
    </location>
</feature>
<sequence length="310" mass="34642">MFYDLNVPWTEKNDRELQRTIAFLDELGYDVVALTHTISGKIPSDLTCPIPQTLPFPTPPRLTLLRRCTILLSDTATNHRIPQLIPHYDILAARPKDEKTLRLACETLDVDMVSLDLTLRFPVHFKFKMLSAAIARGVKIELCYSQGVLASDASARRNLINNVTQLIRVTRGRGLLLSSEARSVLGIRAPSDVINLCSVWGLGKERGKDGITKEPRSVVEFAKLKRTSYRGAINVIYGGDKPAPEVQGKDKAQRANVEQQRKRKAESAPMGQGGENQPLSNREKKRREKKARLGENTSREGSGETTRMVE</sequence>
<dbReference type="GO" id="GO:0005655">
    <property type="term" value="C:nucleolar ribonuclease P complex"/>
    <property type="evidence" value="ECO:0007669"/>
    <property type="project" value="TreeGrafter"/>
</dbReference>
<comment type="caution">
    <text evidence="5">The sequence shown here is derived from an EMBL/GenBank/DDBJ whole genome shotgun (WGS) entry which is preliminary data.</text>
</comment>
<name>A0A9P4JT05_9PLEO</name>
<dbReference type="PANTHER" id="PTHR13031">
    <property type="entry name" value="RIBONUCLEASE P SUBUNIT P30"/>
    <property type="match status" value="1"/>
</dbReference>
<dbReference type="Gene3D" id="3.20.20.140">
    <property type="entry name" value="Metal-dependent hydrolases"/>
    <property type="match status" value="1"/>
</dbReference>
<dbReference type="Pfam" id="PF01876">
    <property type="entry name" value="RNase_P_p30"/>
    <property type="match status" value="1"/>
</dbReference>
<dbReference type="OrthoDB" id="17948at2759"/>
<dbReference type="SUPFAM" id="SSF89550">
    <property type="entry name" value="PHP domain-like"/>
    <property type="match status" value="1"/>
</dbReference>
<gene>
    <name evidence="5" type="ORF">GQ43DRAFT_387517</name>
</gene>
<accession>A0A9P4JT05</accession>
<protein>
    <submittedName>
        <fullName evidence="5">PHP domain-like protein</fullName>
    </submittedName>
</protein>
<evidence type="ECO:0000256" key="1">
    <source>
        <dbReference type="ARBA" id="ARBA00004123"/>
    </source>
</evidence>
<feature type="region of interest" description="Disordered" evidence="4">
    <location>
        <begin position="237"/>
        <end position="310"/>
    </location>
</feature>
<comment type="similarity">
    <text evidence="2">Belongs to the eukaryotic/archaeal RNase P protein component 3 family.</text>
</comment>
<keyword evidence="3" id="KW-0819">tRNA processing</keyword>
<evidence type="ECO:0000313" key="6">
    <source>
        <dbReference type="Proteomes" id="UP000799536"/>
    </source>
</evidence>
<dbReference type="AlphaFoldDB" id="A0A9P4JT05"/>
<dbReference type="EMBL" id="ML993872">
    <property type="protein sequence ID" value="KAF2204600.1"/>
    <property type="molecule type" value="Genomic_DNA"/>
</dbReference>
<dbReference type="InterPro" id="IPR002738">
    <property type="entry name" value="RNase_P_p30"/>
</dbReference>
<comment type="subcellular location">
    <subcellularLocation>
        <location evidence="1">Nucleus</location>
    </subcellularLocation>
</comment>
<organism evidence="5 6">
    <name type="scientific">Delitschia confertaspora ATCC 74209</name>
    <dbReference type="NCBI Taxonomy" id="1513339"/>
    <lineage>
        <taxon>Eukaryota</taxon>
        <taxon>Fungi</taxon>
        <taxon>Dikarya</taxon>
        <taxon>Ascomycota</taxon>
        <taxon>Pezizomycotina</taxon>
        <taxon>Dothideomycetes</taxon>
        <taxon>Pleosporomycetidae</taxon>
        <taxon>Pleosporales</taxon>
        <taxon>Delitschiaceae</taxon>
        <taxon>Delitschia</taxon>
    </lineage>
</organism>
<reference evidence="5" key="1">
    <citation type="journal article" date="2020" name="Stud. Mycol.">
        <title>101 Dothideomycetes genomes: a test case for predicting lifestyles and emergence of pathogens.</title>
        <authorList>
            <person name="Haridas S."/>
            <person name="Albert R."/>
            <person name="Binder M."/>
            <person name="Bloem J."/>
            <person name="Labutti K."/>
            <person name="Salamov A."/>
            <person name="Andreopoulos B."/>
            <person name="Baker S."/>
            <person name="Barry K."/>
            <person name="Bills G."/>
            <person name="Bluhm B."/>
            <person name="Cannon C."/>
            <person name="Castanera R."/>
            <person name="Culley D."/>
            <person name="Daum C."/>
            <person name="Ezra D."/>
            <person name="Gonzalez J."/>
            <person name="Henrissat B."/>
            <person name="Kuo A."/>
            <person name="Liang C."/>
            <person name="Lipzen A."/>
            <person name="Lutzoni F."/>
            <person name="Magnuson J."/>
            <person name="Mondo S."/>
            <person name="Nolan M."/>
            <person name="Ohm R."/>
            <person name="Pangilinan J."/>
            <person name="Park H.-J."/>
            <person name="Ramirez L."/>
            <person name="Alfaro M."/>
            <person name="Sun H."/>
            <person name="Tritt A."/>
            <person name="Yoshinaga Y."/>
            <person name="Zwiers L.-H."/>
            <person name="Turgeon B."/>
            <person name="Goodwin S."/>
            <person name="Spatafora J."/>
            <person name="Crous P."/>
            <person name="Grigoriev I."/>
        </authorList>
    </citation>
    <scope>NUCLEOTIDE SEQUENCE</scope>
    <source>
        <strain evidence="5">ATCC 74209</strain>
    </source>
</reference>